<organism evidence="1 2">
    <name type="scientific">Dreissena polymorpha</name>
    <name type="common">Zebra mussel</name>
    <name type="synonym">Mytilus polymorpha</name>
    <dbReference type="NCBI Taxonomy" id="45954"/>
    <lineage>
        <taxon>Eukaryota</taxon>
        <taxon>Metazoa</taxon>
        <taxon>Spiralia</taxon>
        <taxon>Lophotrochozoa</taxon>
        <taxon>Mollusca</taxon>
        <taxon>Bivalvia</taxon>
        <taxon>Autobranchia</taxon>
        <taxon>Heteroconchia</taxon>
        <taxon>Euheterodonta</taxon>
        <taxon>Imparidentia</taxon>
        <taxon>Neoheterodontei</taxon>
        <taxon>Myida</taxon>
        <taxon>Dreissenoidea</taxon>
        <taxon>Dreissenidae</taxon>
        <taxon>Dreissena</taxon>
    </lineage>
</organism>
<accession>A0A9D4I1N7</accession>
<reference evidence="1" key="2">
    <citation type="submission" date="2020-11" db="EMBL/GenBank/DDBJ databases">
        <authorList>
            <person name="McCartney M.A."/>
            <person name="Auch B."/>
            <person name="Kono T."/>
            <person name="Mallez S."/>
            <person name="Becker A."/>
            <person name="Gohl D.M."/>
            <person name="Silverstein K.A.T."/>
            <person name="Koren S."/>
            <person name="Bechman K.B."/>
            <person name="Herman A."/>
            <person name="Abrahante J.E."/>
            <person name="Garbe J."/>
        </authorList>
    </citation>
    <scope>NUCLEOTIDE SEQUENCE</scope>
    <source>
        <strain evidence="1">Duluth1</strain>
        <tissue evidence="1">Whole animal</tissue>
    </source>
</reference>
<gene>
    <name evidence="1" type="ORF">DPMN_047727</name>
</gene>
<dbReference type="EMBL" id="JAIWYP010000011">
    <property type="protein sequence ID" value="KAH3741009.1"/>
    <property type="molecule type" value="Genomic_DNA"/>
</dbReference>
<evidence type="ECO:0000313" key="2">
    <source>
        <dbReference type="Proteomes" id="UP000828390"/>
    </source>
</evidence>
<proteinExistence type="predicted"/>
<reference evidence="1" key="1">
    <citation type="journal article" date="2019" name="bioRxiv">
        <title>The Genome of the Zebra Mussel, Dreissena polymorpha: A Resource for Invasive Species Research.</title>
        <authorList>
            <person name="McCartney M.A."/>
            <person name="Auch B."/>
            <person name="Kono T."/>
            <person name="Mallez S."/>
            <person name="Zhang Y."/>
            <person name="Obille A."/>
            <person name="Becker A."/>
            <person name="Abrahante J.E."/>
            <person name="Garbe J."/>
            <person name="Badalamenti J.P."/>
            <person name="Herman A."/>
            <person name="Mangelson H."/>
            <person name="Liachko I."/>
            <person name="Sullivan S."/>
            <person name="Sone E.D."/>
            <person name="Koren S."/>
            <person name="Silverstein K.A.T."/>
            <person name="Beckman K.B."/>
            <person name="Gohl D.M."/>
        </authorList>
    </citation>
    <scope>NUCLEOTIDE SEQUENCE</scope>
    <source>
        <strain evidence="1">Duluth1</strain>
        <tissue evidence="1">Whole animal</tissue>
    </source>
</reference>
<keyword evidence="2" id="KW-1185">Reference proteome</keyword>
<dbReference type="AlphaFoldDB" id="A0A9D4I1N7"/>
<comment type="caution">
    <text evidence="1">The sequence shown here is derived from an EMBL/GenBank/DDBJ whole genome shotgun (WGS) entry which is preliminary data.</text>
</comment>
<name>A0A9D4I1N7_DREPO</name>
<protein>
    <submittedName>
        <fullName evidence="1">Uncharacterized protein</fullName>
    </submittedName>
</protein>
<sequence>MYPHVSVLTETWLSATISTDSLYAADQYTVCRADGPMSTSGCRRAGGVLIVERKPYTCQVDKIIADSHTQMRILKITDPSGHQFQVTGLYRSPSQSRLNSYTI</sequence>
<evidence type="ECO:0000313" key="1">
    <source>
        <dbReference type="EMBL" id="KAH3741009.1"/>
    </source>
</evidence>
<dbReference type="Proteomes" id="UP000828390">
    <property type="component" value="Unassembled WGS sequence"/>
</dbReference>